<evidence type="ECO:0000313" key="2">
    <source>
        <dbReference type="Proteomes" id="UP001145114"/>
    </source>
</evidence>
<gene>
    <name evidence="1" type="primary">HEM15</name>
    <name evidence="1" type="ORF">EV182_003708</name>
</gene>
<proteinExistence type="predicted"/>
<dbReference type="Proteomes" id="UP001145114">
    <property type="component" value="Unassembled WGS sequence"/>
</dbReference>
<protein>
    <submittedName>
        <fullName evidence="1">Ferrochelatase hem15</fullName>
    </submittedName>
</protein>
<keyword evidence="2" id="KW-1185">Reference proteome</keyword>
<sequence length="202" mass="22767">MYSAIWQALADNIEQTVQKVVPEHRDTTPILFSAHSLPLQVVDRGDPYVAEIGSTSLLVMDELRRRGVKNPYRVIWQSAVGPLRWLGPQTEDVVKMYGNKGHKSLILVPVAFTSDHIETLFELDIEYAELAKEHGVEQYLRVPSLNDNPTFIRGLAEIVKSHIDGGMKADNQQLFERCPGCNFEQCSVTKEFFRNPPSPSSS</sequence>
<reference evidence="1" key="1">
    <citation type="submission" date="2022-06" db="EMBL/GenBank/DDBJ databases">
        <title>Phylogenomic reconstructions and comparative analyses of Kickxellomycotina fungi.</title>
        <authorList>
            <person name="Reynolds N.K."/>
            <person name="Stajich J.E."/>
            <person name="Barry K."/>
            <person name="Grigoriev I.V."/>
            <person name="Crous P."/>
            <person name="Smith M.E."/>
        </authorList>
    </citation>
    <scope>NUCLEOTIDE SEQUENCE</scope>
    <source>
        <strain evidence="1">RSA 2271</strain>
    </source>
</reference>
<evidence type="ECO:0000313" key="1">
    <source>
        <dbReference type="EMBL" id="KAJ1678608.1"/>
    </source>
</evidence>
<comment type="caution">
    <text evidence="1">The sequence shown here is derived from an EMBL/GenBank/DDBJ whole genome shotgun (WGS) entry which is preliminary data.</text>
</comment>
<accession>A0ACC1HU38</accession>
<name>A0ACC1HU38_9FUNG</name>
<dbReference type="EMBL" id="JAMZIH010001007">
    <property type="protein sequence ID" value="KAJ1678608.1"/>
    <property type="molecule type" value="Genomic_DNA"/>
</dbReference>
<organism evidence="1 2">
    <name type="scientific">Spiromyces aspiralis</name>
    <dbReference type="NCBI Taxonomy" id="68401"/>
    <lineage>
        <taxon>Eukaryota</taxon>
        <taxon>Fungi</taxon>
        <taxon>Fungi incertae sedis</taxon>
        <taxon>Zoopagomycota</taxon>
        <taxon>Kickxellomycotina</taxon>
        <taxon>Kickxellomycetes</taxon>
        <taxon>Kickxellales</taxon>
        <taxon>Kickxellaceae</taxon>
        <taxon>Spiromyces</taxon>
    </lineage>
</organism>